<evidence type="ECO:0000313" key="1">
    <source>
        <dbReference type="EMBL" id="OIJ12701.1"/>
    </source>
</evidence>
<comment type="caution">
    <text evidence="1">The sequence shown here is derived from an EMBL/GenBank/DDBJ whole genome shotgun (WGS) entry which is preliminary data.</text>
</comment>
<keyword evidence="2" id="KW-1185">Reference proteome</keyword>
<dbReference type="Proteomes" id="UP000179524">
    <property type="component" value="Unassembled WGS sequence"/>
</dbReference>
<dbReference type="RefSeq" id="WP_071310021.1">
    <property type="nucleotide sequence ID" value="NZ_MLQR01000030.1"/>
</dbReference>
<dbReference type="AlphaFoldDB" id="A0A1S2LJV2"/>
<sequence>MKFKVYYDEIDGELRPMWLILPVNIDGAFSYYSLQAPFERFYPEEFYGDMKNVTVSQGELVRCVDDPYSFGISLDLLTNYLTKNGYPLEVIHEADNFIVRFDDLEELLQFDVRGIF</sequence>
<proteinExistence type="predicted"/>
<reference evidence="1 2" key="1">
    <citation type="submission" date="2016-10" db="EMBL/GenBank/DDBJ databases">
        <title>Draft genome sequences of four alkaliphilic bacteria belonging to the Anaerobacillus genus.</title>
        <authorList>
            <person name="Bassil N.M."/>
            <person name="Lloyd J.R."/>
        </authorList>
    </citation>
    <scope>NUCLEOTIDE SEQUENCE [LARGE SCALE GENOMIC DNA]</scope>
    <source>
        <strain evidence="1 2">DSM 18345</strain>
    </source>
</reference>
<name>A0A1S2LJV2_9BACI</name>
<dbReference type="EMBL" id="MLQR01000030">
    <property type="protein sequence ID" value="OIJ12701.1"/>
    <property type="molecule type" value="Genomic_DNA"/>
</dbReference>
<evidence type="ECO:0000313" key="2">
    <source>
        <dbReference type="Proteomes" id="UP000179524"/>
    </source>
</evidence>
<accession>A0A1S2LJV2</accession>
<dbReference type="OrthoDB" id="2883596at2"/>
<protein>
    <submittedName>
        <fullName evidence="1">Uncharacterized protein</fullName>
    </submittedName>
</protein>
<gene>
    <name evidence="1" type="ORF">BKP37_12945</name>
</gene>
<organism evidence="1 2">
    <name type="scientific">Anaerobacillus alkalilacustris</name>
    <dbReference type="NCBI Taxonomy" id="393763"/>
    <lineage>
        <taxon>Bacteria</taxon>
        <taxon>Bacillati</taxon>
        <taxon>Bacillota</taxon>
        <taxon>Bacilli</taxon>
        <taxon>Bacillales</taxon>
        <taxon>Bacillaceae</taxon>
        <taxon>Anaerobacillus</taxon>
    </lineage>
</organism>